<dbReference type="Proteomes" id="UP000308652">
    <property type="component" value="Unassembled WGS sequence"/>
</dbReference>
<dbReference type="OrthoDB" id="2657661at2759"/>
<feature type="transmembrane region" description="Helical" evidence="2">
    <location>
        <begin position="540"/>
        <end position="564"/>
    </location>
</feature>
<protein>
    <recommendedName>
        <fullName evidence="5">WW domain-containing protein</fullName>
    </recommendedName>
</protein>
<feature type="compositionally biased region" description="Polar residues" evidence="1">
    <location>
        <begin position="719"/>
        <end position="730"/>
    </location>
</feature>
<accession>A0A5C3MJ72</accession>
<keyword evidence="2" id="KW-0472">Membrane</keyword>
<sequence length="752" mass="85569">MIKARFHGLLLRFLICRPSGFLGWLSVNIRLLWLAMRHMGKGYIARVPRLLYAFLGHKTKPSRPSASIRAIGEENAPAISYMYNAVPNTFAPSMVPSHPVIQPMMSSEAVYPESLFERSSSKYSPHSENSNDSENTLNDASAQDISVDNLGHITVHPSASSLHLLPAAVSSLGTNCVIGSQDEVSSRIYPMMPSQSLETRYARERIIGKESARYKLRPLQDNFSPGHLAEGWVEYIHPEGQPFFFHKEKRIVTDTWLWDDELSEEVMKCIDQIEDYIRARNVFIPEDTNLFLDVKKASDDNYWCAYYFARHSTRSLFWLESYQLNQFVNELRGGEISPSHIKLFLESEYWTHWEAYPNIIAPTAEALDIVAGTINDAQTVPEDVLTSELTCVNHSYEELERMSAIITNSRRIFEHGGTPSSWFIGRFMKMIYRDRVLNYFGQYGVRLSRKQSIHGAEKPKHTWLIKILSPVLFCSPDVHLTTMEGLWVDRLTIKPNWSEFFRKLNEEWIGHTVNASILLNANVAFLAIPSNDNGNGGPSSVVQILSYLSIVTSITSIMLGLLLVRQHKTRERGTVEEVAQFLKKRDHCTRGLETLAIMYSLPYALLIWSIVTFLSAFSAMCFRNDSVWTPSVVGIAWVLMAVLVAWCVRMSWEEKDDRWWSMCISACNRVIEPSRRLLASIRRAEEVDNSEERVQDEKSSRSRSSLDASSTKNSDIDTHCSSTPKSSQSKRGFWSKITGRSLERTPSGKSSV</sequence>
<evidence type="ECO:0000256" key="2">
    <source>
        <dbReference type="SAM" id="Phobius"/>
    </source>
</evidence>
<reference evidence="3 4" key="1">
    <citation type="journal article" date="2019" name="Nat. Ecol. Evol.">
        <title>Megaphylogeny resolves global patterns of mushroom evolution.</title>
        <authorList>
            <person name="Varga T."/>
            <person name="Krizsan K."/>
            <person name="Foldi C."/>
            <person name="Dima B."/>
            <person name="Sanchez-Garcia M."/>
            <person name="Sanchez-Ramirez S."/>
            <person name="Szollosi G.J."/>
            <person name="Szarkandi J.G."/>
            <person name="Papp V."/>
            <person name="Albert L."/>
            <person name="Andreopoulos W."/>
            <person name="Angelini C."/>
            <person name="Antonin V."/>
            <person name="Barry K.W."/>
            <person name="Bougher N.L."/>
            <person name="Buchanan P."/>
            <person name="Buyck B."/>
            <person name="Bense V."/>
            <person name="Catcheside P."/>
            <person name="Chovatia M."/>
            <person name="Cooper J."/>
            <person name="Damon W."/>
            <person name="Desjardin D."/>
            <person name="Finy P."/>
            <person name="Geml J."/>
            <person name="Haridas S."/>
            <person name="Hughes K."/>
            <person name="Justo A."/>
            <person name="Karasinski D."/>
            <person name="Kautmanova I."/>
            <person name="Kiss B."/>
            <person name="Kocsube S."/>
            <person name="Kotiranta H."/>
            <person name="LaButti K.M."/>
            <person name="Lechner B.E."/>
            <person name="Liimatainen K."/>
            <person name="Lipzen A."/>
            <person name="Lukacs Z."/>
            <person name="Mihaltcheva S."/>
            <person name="Morgado L.N."/>
            <person name="Niskanen T."/>
            <person name="Noordeloos M.E."/>
            <person name="Ohm R.A."/>
            <person name="Ortiz-Santana B."/>
            <person name="Ovrebo C."/>
            <person name="Racz N."/>
            <person name="Riley R."/>
            <person name="Savchenko A."/>
            <person name="Shiryaev A."/>
            <person name="Soop K."/>
            <person name="Spirin V."/>
            <person name="Szebenyi C."/>
            <person name="Tomsovsky M."/>
            <person name="Tulloss R.E."/>
            <person name="Uehling J."/>
            <person name="Grigoriev I.V."/>
            <person name="Vagvolgyi C."/>
            <person name="Papp T."/>
            <person name="Martin F.M."/>
            <person name="Miettinen O."/>
            <person name="Hibbett D.S."/>
            <person name="Nagy L.G."/>
        </authorList>
    </citation>
    <scope>NUCLEOTIDE SEQUENCE [LARGE SCALE GENOMIC DNA]</scope>
    <source>
        <strain evidence="3 4">CBS 166.37</strain>
    </source>
</reference>
<dbReference type="AlphaFoldDB" id="A0A5C3MJ72"/>
<evidence type="ECO:0000313" key="3">
    <source>
        <dbReference type="EMBL" id="TFK44743.1"/>
    </source>
</evidence>
<keyword evidence="2" id="KW-0812">Transmembrane</keyword>
<dbReference type="EMBL" id="ML213590">
    <property type="protein sequence ID" value="TFK44743.1"/>
    <property type="molecule type" value="Genomic_DNA"/>
</dbReference>
<name>A0A5C3MJ72_9AGAR</name>
<evidence type="ECO:0000313" key="4">
    <source>
        <dbReference type="Proteomes" id="UP000308652"/>
    </source>
</evidence>
<gene>
    <name evidence="3" type="ORF">BDQ12DRAFT_717895</name>
</gene>
<organism evidence="3 4">
    <name type="scientific">Crucibulum laeve</name>
    <dbReference type="NCBI Taxonomy" id="68775"/>
    <lineage>
        <taxon>Eukaryota</taxon>
        <taxon>Fungi</taxon>
        <taxon>Dikarya</taxon>
        <taxon>Basidiomycota</taxon>
        <taxon>Agaricomycotina</taxon>
        <taxon>Agaricomycetes</taxon>
        <taxon>Agaricomycetidae</taxon>
        <taxon>Agaricales</taxon>
        <taxon>Agaricineae</taxon>
        <taxon>Nidulariaceae</taxon>
        <taxon>Crucibulum</taxon>
    </lineage>
</organism>
<keyword evidence="4" id="KW-1185">Reference proteome</keyword>
<feature type="transmembrane region" description="Helical" evidence="2">
    <location>
        <begin position="627"/>
        <end position="648"/>
    </location>
</feature>
<feature type="region of interest" description="Disordered" evidence="1">
    <location>
        <begin position="689"/>
        <end position="752"/>
    </location>
</feature>
<keyword evidence="2" id="KW-1133">Transmembrane helix</keyword>
<feature type="compositionally biased region" description="Basic and acidic residues" evidence="1">
    <location>
        <begin position="689"/>
        <end position="700"/>
    </location>
</feature>
<evidence type="ECO:0000256" key="1">
    <source>
        <dbReference type="SAM" id="MobiDB-lite"/>
    </source>
</evidence>
<feature type="transmembrane region" description="Helical" evidence="2">
    <location>
        <begin position="20"/>
        <end position="36"/>
    </location>
</feature>
<evidence type="ECO:0008006" key="5">
    <source>
        <dbReference type="Google" id="ProtNLM"/>
    </source>
</evidence>
<proteinExistence type="predicted"/>
<feature type="transmembrane region" description="Helical" evidence="2">
    <location>
        <begin position="592"/>
        <end position="615"/>
    </location>
</feature>